<organism evidence="24">
    <name type="scientific">Tetraodon nigroviridis</name>
    <name type="common">Spotted green pufferfish</name>
    <name type="synonym">Chelonodon nigroviridis</name>
    <dbReference type="NCBI Taxonomy" id="99883"/>
    <lineage>
        <taxon>Eukaryota</taxon>
        <taxon>Metazoa</taxon>
        <taxon>Chordata</taxon>
        <taxon>Craniata</taxon>
        <taxon>Vertebrata</taxon>
        <taxon>Euteleostomi</taxon>
        <taxon>Actinopterygii</taxon>
        <taxon>Neopterygii</taxon>
        <taxon>Teleostei</taxon>
        <taxon>Neoteleostei</taxon>
        <taxon>Acanthomorphata</taxon>
        <taxon>Eupercaria</taxon>
        <taxon>Tetraodontiformes</taxon>
        <taxon>Tetradontoidea</taxon>
        <taxon>Tetraodontidae</taxon>
        <taxon>Tetraodon</taxon>
    </lineage>
</organism>
<gene>
    <name evidence="24" type="ORF">GSTENG00026952001</name>
</gene>
<comment type="subcellular location">
    <subcellularLocation>
        <location evidence="1 20">Cell membrane</location>
        <topology evidence="1 20">Multi-pass membrane protein</topology>
    </subcellularLocation>
</comment>
<evidence type="ECO:0000256" key="2">
    <source>
        <dbReference type="ARBA" id="ARBA00022448"/>
    </source>
</evidence>
<evidence type="ECO:0000256" key="4">
    <source>
        <dbReference type="ARBA" id="ARBA00022475"/>
    </source>
</evidence>
<dbReference type="CDD" id="cd13433">
    <property type="entry name" value="Na_channel_gate"/>
    <property type="match status" value="1"/>
</dbReference>
<feature type="transmembrane region" description="Helical" evidence="20">
    <location>
        <begin position="1460"/>
        <end position="1488"/>
    </location>
</feature>
<dbReference type="GO" id="GO:0019228">
    <property type="term" value="P:neuronal action potential"/>
    <property type="evidence" value="ECO:0007669"/>
    <property type="project" value="TreeGrafter"/>
</dbReference>
<sequence length="1785" mass="203359">MATILPPPGTAMFRHFTPQSLAKIERLKEETKKAAEVGPREEEEPPTPNPDLEAGKGLPRIYGEPPAELLSTPLEDLDPFYKAQKTFVVITKGNTIYRFNAEPACYILSPFSRVCFYRHLHLRGNGQSVVPRFLCWTFHIPPRPVELAGFHGDQYGVRARRSVFSFAALWSPVRTVLRASVWQVHHRIRRPGQRLRPQDVPCASGPQNNYCDSRFEDHCGRLDPVREENGGRHDSDRFRSVCFRPRRPPAVYGKPAAQMHPVARRSKSICLRTLQQHRGERHHGPQRHTVLKHYFRFYRIYRKRRRCPEGYECMKAGRNPNYGYTSFDSFGWAFLALFRLMTQDCWENLFQQTLRAAGKTYMLFFVVVIFLGSFYLINLILAVVAMAYEEQNQASQQEAREKEEEFQWLLEQLKNQEQAQVLGSRASPTSEKSVSLTTSDAPDEDQSLENDEALKDCNGRFIPRLIVRAPTMKESAADYESGEKVEGSTHSRLHVEDAGLKQRSASAVTVLTAAAVEELEEAQRPCPPIWYKFANMFLKWNCCQPWAVFKEWVHFVVMDPFVDLAITICIVLNTLFMAMEHYPMTQEFDYMLSVGNLVFTGIFAAEMFFKLIAMDPYYYFQVGWNIFDSIIVTLSLVELGLANVQGLSVLRSFRLLRVFKLAKSWPTLNMLIKIIGSSVGALGNLTLVLAIIVFIFAVVGMQLFGKSYKDCVCKISTECELPRWHMNDFFHSFLIVFRILCGEWIENMWACMEVAGAGMCLVVFMMVMVIGNLVVLNLFLALLLSSFSGDNLSIGEDDGEMNNLQIAIGRITRGGNWLKTLVIRTVLQLLGREQGKPAEEDPAEEGEQKPERIEMNHLDQLKTADGIANCLVGRQPSGTAADGESVINVPIALGESDSEHQSEGDDYQEDDVDSESTCEENEHGSLMGALTDGESSVCSTADYRPPEPETLEEEEEEPEPLEPEACFTDNCVKHWPCLNVDVTQGQGKKWWNLRKTCFTIVEHDWFETFIIFMILLSSGALAFEDIYIERRRTVKIILEFADKVFTFIFVLEMVLKWVAYGFKTYFTNAWCWLDFFIVDISLISLSANLMGLSDLGPIKSLRTLRALRPLRALSRFEGMRVVVNALIGAIPSIFNVLLVCLIFWLIFSIMGVNLFAGKFYHCINTTTQELFPISVVNNKSDCMAVQEATQEARWVNVKVNYDNVGKGYLSLLQIATFKGWTAIMYAAVDSREVEEQPSYEINLYMYIYFVIFIIFGAFFTLNLFIGVIIDNFNQQKRKINKDIFMTEEQKKYYEAMKKLGSKKPQKPIPRPTVSHPEVSDPAQKERSQNLIQGMVFDFISQQFFDIFIMVLICLNMVTMMVETDDQSPEKEDFLFKVNVAFIVVFTGECMLKLIALRQYFFTNGWNIFDFVVVILSIAGTMLSDLIEKYFVSPTLFRVIRLARIGRILRLIKGARGIRTLLFALMMSLPALFNIGLLLFLIMFIFSIFGMSNFAYVKKEAGIDDMFNFETFGSSIICLFQITTSGGWDQILLPILNKEPPDCDPTLENPGTDVKGNCGNPMVGMMFFCSYIIISFLVVVNMYIAIILENFNVAQEESGDALCEEDFEMFNETWEKFDTGGTQFIEYSQLSDFCDTLQEPLRVAKPNRLRLIEMDLPLVIGDRIHCVDVLLAVTQEVLGDTIEMVAMRESIEAKFNLNNPTSVSYAPITTTVRQKEEEMAAVVIQRAYRNHLHKRGIHHAAYIQRSKTGRKADSEDAPEKEGLLAEKMGALYGREAEGRERAPDPE</sequence>
<dbReference type="Gene3D" id="1.10.287.70">
    <property type="match status" value="4"/>
</dbReference>
<dbReference type="InterPro" id="IPR027359">
    <property type="entry name" value="Volt_channel_dom_sf"/>
</dbReference>
<keyword evidence="3 20" id="KW-0894">Sodium channel</keyword>
<dbReference type="GO" id="GO:0005248">
    <property type="term" value="F:voltage-gated sodium channel activity"/>
    <property type="evidence" value="ECO:0007669"/>
    <property type="project" value="InterPro"/>
</dbReference>
<feature type="compositionally biased region" description="Polar residues" evidence="22">
    <location>
        <begin position="420"/>
        <end position="440"/>
    </location>
</feature>
<feature type="region of interest" description="Disordered" evidence="22">
    <location>
        <begin position="420"/>
        <end position="448"/>
    </location>
</feature>
<evidence type="ECO:0000256" key="20">
    <source>
        <dbReference type="RuleBase" id="RU361132"/>
    </source>
</evidence>
<comment type="function">
    <text evidence="20">Mediates the voltage-dependent sodium ion permeability of excitable membranes. Assuming opened or closed conformations in response to the voltage difference across the membrane, the protein forms a sodium-selective channel through which Na(+) ions may pass in accordance with their electrochemical gradient.</text>
</comment>
<feature type="transmembrane region" description="Helical" evidence="20">
    <location>
        <begin position="588"/>
        <end position="609"/>
    </location>
</feature>
<evidence type="ECO:0000256" key="14">
    <source>
        <dbReference type="ARBA" id="ARBA00023201"/>
    </source>
</evidence>
<dbReference type="FunFam" id="1.20.120.350:FF:000004">
    <property type="entry name" value="Sodium channel protein"/>
    <property type="match status" value="1"/>
</dbReference>
<dbReference type="InterPro" id="IPR001696">
    <property type="entry name" value="Na_channel_asu"/>
</dbReference>
<dbReference type="Pfam" id="PF00520">
    <property type="entry name" value="Ion_trans"/>
    <property type="match status" value="4"/>
</dbReference>
<reference evidence="24" key="1">
    <citation type="journal article" date="2004" name="Nature">
        <title>Genome duplication in the teleost fish Tetraodon nigroviridis reveals the early vertebrate proto-karyotype.</title>
        <authorList>
            <person name="Jaillon O."/>
            <person name="Aury J.-M."/>
            <person name="Brunet F."/>
            <person name="Petit J.-L."/>
            <person name="Stange-Thomann N."/>
            <person name="Mauceli E."/>
            <person name="Bouneau L."/>
            <person name="Fischer C."/>
            <person name="Ozouf-Costaz C."/>
            <person name="Bernot A."/>
            <person name="Nicaud S."/>
            <person name="Jaffe D."/>
            <person name="Fisher S."/>
            <person name="Lutfalla G."/>
            <person name="Dossat C."/>
            <person name="Segurens B."/>
            <person name="Dasilva C."/>
            <person name="Salanoubat M."/>
            <person name="Levy M."/>
            <person name="Boudet N."/>
            <person name="Castellano S."/>
            <person name="Anthouard V."/>
            <person name="Jubin C."/>
            <person name="Castelli V."/>
            <person name="Katinka M."/>
            <person name="Vacherie B."/>
            <person name="Biemont C."/>
            <person name="Skalli Z."/>
            <person name="Cattolico L."/>
            <person name="Poulain J."/>
            <person name="De Berardinis V."/>
            <person name="Cruaud C."/>
            <person name="Duprat S."/>
            <person name="Brottier P."/>
            <person name="Coutanceau J.-P."/>
            <person name="Gouzy J."/>
            <person name="Parra G."/>
            <person name="Lardier G."/>
            <person name="Chapple C."/>
            <person name="McKernan K.J."/>
            <person name="McEwan P."/>
            <person name="Bosak S."/>
            <person name="Kellis M."/>
            <person name="Volff J.-N."/>
            <person name="Guigo R."/>
            <person name="Zody M.C."/>
            <person name="Mesirov J."/>
            <person name="Lindblad-Toh K."/>
            <person name="Birren B."/>
            <person name="Nusbaum C."/>
            <person name="Kahn D."/>
            <person name="Robinson-Rechavi M."/>
            <person name="Laudet V."/>
            <person name="Schachter V."/>
            <person name="Quetier F."/>
            <person name="Saurin W."/>
            <person name="Scarpelli C."/>
            <person name="Wincker P."/>
            <person name="Lander E.S."/>
            <person name="Weissenbach J."/>
            <person name="Roest Crollius H."/>
        </authorList>
    </citation>
    <scope>NUCLEOTIDE SEQUENCE [LARGE SCALE GENOMIC DNA]</scope>
</reference>
<dbReference type="Gene3D" id="1.20.120.350">
    <property type="entry name" value="Voltage-gated potassium channels. Chain C"/>
    <property type="match status" value="3"/>
</dbReference>
<keyword evidence="14 20" id="KW-0739">Sodium transport</keyword>
<keyword evidence="7 20" id="KW-0851">Voltage-gated channel</keyword>
<evidence type="ECO:0000256" key="1">
    <source>
        <dbReference type="ARBA" id="ARBA00004651"/>
    </source>
</evidence>
<evidence type="ECO:0000256" key="7">
    <source>
        <dbReference type="ARBA" id="ARBA00022882"/>
    </source>
</evidence>
<feature type="coiled-coil region" evidence="21">
    <location>
        <begin position="385"/>
        <end position="419"/>
    </location>
</feature>
<dbReference type="FunFam" id="1.20.120.350:FF:000002">
    <property type="entry name" value="Sodium channel protein"/>
    <property type="match status" value="1"/>
</dbReference>
<dbReference type="InterPro" id="IPR005821">
    <property type="entry name" value="Ion_trans_dom"/>
</dbReference>
<dbReference type="GO" id="GO:0086010">
    <property type="term" value="P:membrane depolarization during action potential"/>
    <property type="evidence" value="ECO:0007669"/>
    <property type="project" value="TreeGrafter"/>
</dbReference>
<evidence type="ECO:0000256" key="9">
    <source>
        <dbReference type="ARBA" id="ARBA00023053"/>
    </source>
</evidence>
<feature type="transmembrane region" description="Helical" evidence="20">
    <location>
        <begin position="757"/>
        <end position="784"/>
    </location>
</feature>
<dbReference type="PRINTS" id="PR00170">
    <property type="entry name" value="NACHANNEL"/>
</dbReference>
<dbReference type="PANTHER" id="PTHR10037:SF223">
    <property type="entry name" value="SODIUM CHANNEL PROTEIN TYPE 4 SUBUNIT ALPHA"/>
    <property type="match status" value="1"/>
</dbReference>
<dbReference type="PROSITE" id="PS50096">
    <property type="entry name" value="IQ"/>
    <property type="match status" value="1"/>
</dbReference>
<feature type="transmembrane region" description="Helical" evidence="20">
    <location>
        <begin position="1072"/>
        <end position="1092"/>
    </location>
</feature>
<evidence type="ECO:0000256" key="21">
    <source>
        <dbReference type="SAM" id="Coils"/>
    </source>
</evidence>
<feature type="region of interest" description="Disordered" evidence="22">
    <location>
        <begin position="1742"/>
        <end position="1785"/>
    </location>
</feature>
<feature type="transmembrane region" description="Helical" evidence="20">
    <location>
        <begin position="552"/>
        <end position="576"/>
    </location>
</feature>
<dbReference type="InterPro" id="IPR044564">
    <property type="entry name" value="Na_chnl_inactivation_gate"/>
</dbReference>
<feature type="transmembrane region" description="Helical" evidence="20">
    <location>
        <begin position="1407"/>
        <end position="1423"/>
    </location>
</feature>
<evidence type="ECO:0000256" key="19">
    <source>
        <dbReference type="ARBA" id="ARBA00064899"/>
    </source>
</evidence>
<keyword evidence="21" id="KW-0175">Coiled coil</keyword>
<evidence type="ECO:0000256" key="6">
    <source>
        <dbReference type="ARBA" id="ARBA00022737"/>
    </source>
</evidence>
<dbReference type="EMBL" id="CAAE01014976">
    <property type="protein sequence ID" value="CAG06549.1"/>
    <property type="molecule type" value="Genomic_DNA"/>
</dbReference>
<evidence type="ECO:0000313" key="24">
    <source>
        <dbReference type="EMBL" id="CAG06549.1"/>
    </source>
</evidence>
<dbReference type="KEGG" id="tng:GSTEN00026952G001"/>
<dbReference type="FunFam" id="1.10.287.70:FF:000001">
    <property type="entry name" value="Sodium channel protein"/>
    <property type="match status" value="1"/>
</dbReference>
<keyword evidence="8 20" id="KW-1133">Transmembrane helix</keyword>
<feature type="transmembrane region" description="Helical" evidence="20">
    <location>
        <begin position="1246"/>
        <end position="1269"/>
    </location>
</feature>
<dbReference type="Gene3D" id="1.20.5.1190">
    <property type="entry name" value="iswi atpase"/>
    <property type="match status" value="1"/>
</dbReference>
<keyword evidence="6" id="KW-0677">Repeat</keyword>
<protein>
    <recommendedName>
        <fullName evidence="20">Sodium channel protein</fullName>
    </recommendedName>
</protein>
<keyword evidence="13" id="KW-0325">Glycoprotein</keyword>
<proteinExistence type="inferred from homology"/>
<feature type="transmembrane region" description="Helical" evidence="20">
    <location>
        <begin position="1044"/>
        <end position="1060"/>
    </location>
</feature>
<dbReference type="OrthoDB" id="2984333at2759"/>
<evidence type="ECO:0000256" key="16">
    <source>
        <dbReference type="ARBA" id="ARBA00036239"/>
    </source>
</evidence>
<dbReference type="FunFam" id="1.10.238.10:FF:000002">
    <property type="entry name" value="Sodium channel protein"/>
    <property type="match status" value="1"/>
</dbReference>
<keyword evidence="5 20" id="KW-0812">Transmembrane</keyword>
<dbReference type="FunFam" id="1.10.287.70:FF:000006">
    <property type="entry name" value="Sodium channel protein"/>
    <property type="match status" value="1"/>
</dbReference>
<dbReference type="Pfam" id="PF06512">
    <property type="entry name" value="Na_trans_assoc"/>
    <property type="match status" value="1"/>
</dbReference>
<keyword evidence="9 20" id="KW-0915">Sodium</keyword>
<keyword evidence="15 20" id="KW-0407">Ion channel</keyword>
<name>Q4RYI3_TETNG</name>
<feature type="non-terminal residue" evidence="24">
    <location>
        <position position="1"/>
    </location>
</feature>
<dbReference type="InterPro" id="IPR010526">
    <property type="entry name" value="Na_trans_assoc_dom"/>
</dbReference>
<comment type="catalytic activity">
    <reaction evidence="16">
        <text>Na(+)(in) = Na(+)(out)</text>
        <dbReference type="Rhea" id="RHEA:34963"/>
        <dbReference type="ChEBI" id="CHEBI:29101"/>
    </reaction>
</comment>
<feature type="region of interest" description="Disordered" evidence="22">
    <location>
        <begin position="1300"/>
        <end position="1322"/>
    </location>
</feature>
<keyword evidence="12" id="KW-1015">Disulfide bond</keyword>
<keyword evidence="2 20" id="KW-0813">Transport</keyword>
<dbReference type="PANTHER" id="PTHR10037">
    <property type="entry name" value="VOLTAGE-GATED CATION CHANNEL CALCIUM AND SODIUM"/>
    <property type="match status" value="1"/>
</dbReference>
<evidence type="ECO:0000256" key="22">
    <source>
        <dbReference type="SAM" id="MobiDB-lite"/>
    </source>
</evidence>
<evidence type="ECO:0000256" key="5">
    <source>
        <dbReference type="ARBA" id="ARBA00022692"/>
    </source>
</evidence>
<feature type="transmembrane region" description="Helical" evidence="20">
    <location>
        <begin position="1373"/>
        <end position="1395"/>
    </location>
</feature>
<dbReference type="GO" id="GO:0001518">
    <property type="term" value="C:voltage-gated sodium channel complex"/>
    <property type="evidence" value="ECO:0007669"/>
    <property type="project" value="UniProtKB-UniRule"/>
</dbReference>
<comment type="caution">
    <text evidence="24">The sequence shown here is derived from an EMBL/GenBank/DDBJ whole genome shotgun (WGS) entry which is preliminary data.</text>
</comment>
<keyword evidence="4" id="KW-1003">Cell membrane</keyword>
<evidence type="ECO:0000256" key="10">
    <source>
        <dbReference type="ARBA" id="ARBA00023065"/>
    </source>
</evidence>
<dbReference type="Gene3D" id="1.10.238.10">
    <property type="entry name" value="EF-hand"/>
    <property type="match status" value="1"/>
</dbReference>
<evidence type="ECO:0000256" key="11">
    <source>
        <dbReference type="ARBA" id="ARBA00023136"/>
    </source>
</evidence>
<feature type="region of interest" description="Disordered" evidence="22">
    <location>
        <begin position="28"/>
        <end position="58"/>
    </location>
</feature>
<feature type="compositionally biased region" description="Acidic residues" evidence="22">
    <location>
        <begin position="904"/>
        <end position="919"/>
    </location>
</feature>
<dbReference type="SUPFAM" id="SSF81324">
    <property type="entry name" value="Voltage-gated potassium channels"/>
    <property type="match status" value="4"/>
</dbReference>
<comment type="subunit">
    <text evidence="19">Voltage-gated sodium (Nav) channels consist of an ion-conducting alpha subunit which is functional on its own associated with regulatory beta subunits.</text>
</comment>
<feature type="compositionally biased region" description="Basic and acidic residues" evidence="22">
    <location>
        <begin position="28"/>
        <end position="40"/>
    </location>
</feature>
<dbReference type="InterPro" id="IPR058542">
    <property type="entry name" value="IQ_SCN5A_C"/>
</dbReference>
<feature type="transmembrane region" description="Helical" evidence="20">
    <location>
        <begin position="1564"/>
        <end position="1587"/>
    </location>
</feature>
<feature type="compositionally biased region" description="Basic and acidic residues" evidence="22">
    <location>
        <begin position="1773"/>
        <end position="1785"/>
    </location>
</feature>
<dbReference type="Pfam" id="PF24609">
    <property type="entry name" value="IQ_SCN5A_C"/>
    <property type="match status" value="1"/>
</dbReference>
<evidence type="ECO:0000256" key="12">
    <source>
        <dbReference type="ARBA" id="ARBA00023157"/>
    </source>
</evidence>
<reference evidence="24" key="2">
    <citation type="submission" date="2004-02" db="EMBL/GenBank/DDBJ databases">
        <authorList>
            <consortium name="Genoscope"/>
            <consortium name="Whitehead Institute Centre for Genome Research"/>
        </authorList>
    </citation>
    <scope>NUCLEOTIDE SEQUENCE</scope>
</reference>
<keyword evidence="11 20" id="KW-0472">Membrane</keyword>
<evidence type="ECO:0000256" key="17">
    <source>
        <dbReference type="ARBA" id="ARBA00038083"/>
    </source>
</evidence>
<feature type="transmembrane region" description="Helical" evidence="20">
    <location>
        <begin position="1005"/>
        <end position="1023"/>
    </location>
</feature>
<accession>Q4RYI3</accession>
<feature type="transmembrane region" description="Helical" evidence="20">
    <location>
        <begin position="1121"/>
        <end position="1147"/>
    </location>
</feature>
<evidence type="ECO:0000256" key="3">
    <source>
        <dbReference type="ARBA" id="ARBA00022461"/>
    </source>
</evidence>
<feature type="compositionally biased region" description="Acidic residues" evidence="22">
    <location>
        <begin position="949"/>
        <end position="960"/>
    </location>
</feature>
<feature type="transmembrane region" description="Helical" evidence="20">
    <location>
        <begin position="671"/>
        <end position="699"/>
    </location>
</feature>
<keyword evidence="10 20" id="KW-0406">Ion transport</keyword>
<feature type="transmembrane region" description="Helical" evidence="20">
    <location>
        <begin position="1343"/>
        <end position="1361"/>
    </location>
</feature>
<dbReference type="PROSITE" id="PS50222">
    <property type="entry name" value="EF_HAND_2"/>
    <property type="match status" value="1"/>
</dbReference>
<feature type="domain" description="EF-hand" evidence="23">
    <location>
        <begin position="1604"/>
        <end position="1639"/>
    </location>
</feature>
<evidence type="ECO:0000256" key="18">
    <source>
        <dbReference type="ARBA" id="ARBA00055248"/>
    </source>
</evidence>
<evidence type="ECO:0000256" key="8">
    <source>
        <dbReference type="ARBA" id="ARBA00022989"/>
    </source>
</evidence>
<dbReference type="FunFam" id="1.20.120.350:FF:000003">
    <property type="entry name" value="Voltage-dependent sodium channel"/>
    <property type="match status" value="1"/>
</dbReference>
<evidence type="ECO:0000256" key="15">
    <source>
        <dbReference type="ARBA" id="ARBA00023303"/>
    </source>
</evidence>
<dbReference type="InterPro" id="IPR002048">
    <property type="entry name" value="EF_hand_dom"/>
</dbReference>
<feature type="transmembrane region" description="Helical" evidence="20">
    <location>
        <begin position="361"/>
        <end position="388"/>
    </location>
</feature>
<evidence type="ECO:0000259" key="23">
    <source>
        <dbReference type="PROSITE" id="PS50222"/>
    </source>
</evidence>
<feature type="transmembrane region" description="Helical" evidence="20">
    <location>
        <begin position="629"/>
        <end position="650"/>
    </location>
</feature>
<comment type="caution">
    <text evidence="20">Lacks conserved residue(s) required for the propagation of feature annotation.</text>
</comment>
<feature type="compositionally biased region" description="Basic and acidic residues" evidence="22">
    <location>
        <begin position="1749"/>
        <end position="1763"/>
    </location>
</feature>
<dbReference type="GO" id="GO:0005509">
    <property type="term" value="F:calcium ion binding"/>
    <property type="evidence" value="ECO:0007669"/>
    <property type="project" value="InterPro"/>
</dbReference>
<evidence type="ECO:0000256" key="13">
    <source>
        <dbReference type="ARBA" id="ARBA00023180"/>
    </source>
</evidence>
<dbReference type="InterPro" id="IPR043203">
    <property type="entry name" value="VGCC_Ca_Na"/>
</dbReference>
<comment type="similarity">
    <text evidence="17">Belongs to the sodium channel (TC 1.A.1.10) family. Nav1.4/SCN4A subfamily.</text>
</comment>
<comment type="function">
    <text evidence="18">Pore-forming subunit of a voltage-gated sodium (Nav) channel that directly mediates the depolarizing phase of action potentials in excitable membranes. Navs, also called VGSCs (voltage-gated sodium channels) or VDSCs (voltage-dependent sodium channels), operate by switching between closed and open conformations depending on the voltage difference across the membrane. In the open conformation they allow Na(+) ions to selectively pass through the pore, along their electrochemical gradient. The influx of Na+ ions provokes membrane depolarization, initiating the propagation of electrical signals throughout cells and tissues.</text>
</comment>
<feature type="region of interest" description="Disordered" evidence="22">
    <location>
        <begin position="894"/>
        <end position="960"/>
    </location>
</feature>